<keyword evidence="8" id="KW-0472">Membrane</keyword>
<reference evidence="11" key="2">
    <citation type="submission" date="2015-01" db="EMBL/GenBank/DDBJ databases">
        <title>Evolutionary Origins and Diversification of the Mycorrhizal Mutualists.</title>
        <authorList>
            <consortium name="DOE Joint Genome Institute"/>
            <consortium name="Mycorrhizal Genomics Consortium"/>
            <person name="Kohler A."/>
            <person name="Kuo A."/>
            <person name="Nagy L.G."/>
            <person name="Floudas D."/>
            <person name="Copeland A."/>
            <person name="Barry K.W."/>
            <person name="Cichocki N."/>
            <person name="Veneault-Fourrey C."/>
            <person name="LaButti K."/>
            <person name="Lindquist E.A."/>
            <person name="Lipzen A."/>
            <person name="Lundell T."/>
            <person name="Morin E."/>
            <person name="Murat C."/>
            <person name="Riley R."/>
            <person name="Ohm R."/>
            <person name="Sun H."/>
            <person name="Tunlid A."/>
            <person name="Henrissat B."/>
            <person name="Grigoriev I.V."/>
            <person name="Hibbett D.S."/>
            <person name="Martin F."/>
        </authorList>
    </citation>
    <scope>NUCLEOTIDE SEQUENCE [LARGE SCALE GENOMIC DNA]</scope>
    <source>
        <strain evidence="11">ATCC 200175</strain>
    </source>
</reference>
<dbReference type="InterPro" id="IPR003439">
    <property type="entry name" value="ABC_transporter-like_ATP-bd"/>
</dbReference>
<dbReference type="InterPro" id="IPR050173">
    <property type="entry name" value="ABC_transporter_C-like"/>
</dbReference>
<dbReference type="PROSITE" id="PS50893">
    <property type="entry name" value="ABC_TRANSPORTER_2"/>
    <property type="match status" value="1"/>
</dbReference>
<dbReference type="GO" id="GO:0042626">
    <property type="term" value="F:ATPase-coupled transmembrane transporter activity"/>
    <property type="evidence" value="ECO:0007669"/>
    <property type="project" value="TreeGrafter"/>
</dbReference>
<dbReference type="HOGENOM" id="CLU_000604_1_9_1"/>
<dbReference type="PANTHER" id="PTHR24223">
    <property type="entry name" value="ATP-BINDING CASSETTE SUB-FAMILY C"/>
    <property type="match status" value="1"/>
</dbReference>
<evidence type="ECO:0000256" key="8">
    <source>
        <dbReference type="ARBA" id="ARBA00023136"/>
    </source>
</evidence>
<evidence type="ECO:0000313" key="11">
    <source>
        <dbReference type="Proteomes" id="UP000053647"/>
    </source>
</evidence>
<evidence type="ECO:0000256" key="7">
    <source>
        <dbReference type="ARBA" id="ARBA00022989"/>
    </source>
</evidence>
<reference evidence="10 11" key="1">
    <citation type="submission" date="2014-06" db="EMBL/GenBank/DDBJ databases">
        <authorList>
            <consortium name="DOE Joint Genome Institute"/>
            <person name="Kuo A."/>
            <person name="Kohler A."/>
            <person name="Nagy L.G."/>
            <person name="Floudas D."/>
            <person name="Copeland A."/>
            <person name="Barry K.W."/>
            <person name="Cichocki N."/>
            <person name="Veneault-Fourrey C."/>
            <person name="LaButti K."/>
            <person name="Lindquist E.A."/>
            <person name="Lipzen A."/>
            <person name="Lundell T."/>
            <person name="Morin E."/>
            <person name="Murat C."/>
            <person name="Sun H."/>
            <person name="Tunlid A."/>
            <person name="Henrissat B."/>
            <person name="Grigoriev I.V."/>
            <person name="Hibbett D.S."/>
            <person name="Martin F."/>
            <person name="Nordberg H.P."/>
            <person name="Cantor M.N."/>
            <person name="Hua S.X."/>
        </authorList>
    </citation>
    <scope>NUCLEOTIDE SEQUENCE [LARGE SCALE GENOMIC DNA]</scope>
    <source>
        <strain evidence="10 11">ATCC 200175</strain>
    </source>
</reference>
<evidence type="ECO:0000256" key="6">
    <source>
        <dbReference type="ARBA" id="ARBA00022840"/>
    </source>
</evidence>
<dbReference type="PANTHER" id="PTHR24223:SF443">
    <property type="entry name" value="MULTIDRUG-RESISTANCE LIKE PROTEIN 1, ISOFORM I"/>
    <property type="match status" value="1"/>
</dbReference>
<accession>A0A0C9TUM9</accession>
<sequence length="278" mass="30667">MSQKPKEKVGIVGRTGAGKSSLLLALFRIIEPTSGKILIDGVDIGSIGLHDQCNAERRRGFHPDMFEGTLRENIDPVGEHQDADIWAALEHSHLKAYVESLPEGLDAPVQEGGSSLSSGQRQLLCFARALLRKSKVLVLDEDLDTDRAIQEIIRGPIFHDVTILTIAHRLNTIIESDRVLVLEQGNVAEFEAPEVLLADKTSRFYSMALEAGLVQDTAREDGGVQDTTREDGGWLERLTEVVVTAVDEVREVLHGVEQDVREEVREVLHPAEAEAKEN</sequence>
<dbReference type="EMBL" id="KN819347">
    <property type="protein sequence ID" value="KIJ13953.1"/>
    <property type="molecule type" value="Genomic_DNA"/>
</dbReference>
<gene>
    <name evidence="10" type="ORF">PAXINDRAFT_156330</name>
</gene>
<keyword evidence="2" id="KW-0813">Transport</keyword>
<dbReference type="CDD" id="cd03244">
    <property type="entry name" value="ABCC_MRP_domain2"/>
    <property type="match status" value="1"/>
</dbReference>
<evidence type="ECO:0000256" key="3">
    <source>
        <dbReference type="ARBA" id="ARBA00022692"/>
    </source>
</evidence>
<name>A0A0C9TUM9_PAXIN</name>
<proteinExistence type="predicted"/>
<evidence type="ECO:0000256" key="1">
    <source>
        <dbReference type="ARBA" id="ARBA00004128"/>
    </source>
</evidence>
<keyword evidence="4" id="KW-0677">Repeat</keyword>
<dbReference type="FunFam" id="3.40.50.300:FF:000630">
    <property type="entry name" value="ATP-binding cassette (ABC) transporter, putative"/>
    <property type="match status" value="1"/>
</dbReference>
<dbReference type="OrthoDB" id="2688362at2759"/>
<feature type="domain" description="ABC transporter" evidence="9">
    <location>
        <begin position="1"/>
        <end position="209"/>
    </location>
</feature>
<dbReference type="GO" id="GO:0000329">
    <property type="term" value="C:fungal-type vacuole membrane"/>
    <property type="evidence" value="ECO:0007669"/>
    <property type="project" value="UniProtKB-ARBA"/>
</dbReference>
<protein>
    <recommendedName>
        <fullName evidence="9">ABC transporter domain-containing protein</fullName>
    </recommendedName>
</protein>
<dbReference type="InterPro" id="IPR003593">
    <property type="entry name" value="AAA+_ATPase"/>
</dbReference>
<dbReference type="GO" id="GO:0005524">
    <property type="term" value="F:ATP binding"/>
    <property type="evidence" value="ECO:0007669"/>
    <property type="project" value="UniProtKB-KW"/>
</dbReference>
<keyword evidence="7" id="KW-1133">Transmembrane helix</keyword>
<evidence type="ECO:0000313" key="10">
    <source>
        <dbReference type="EMBL" id="KIJ13953.1"/>
    </source>
</evidence>
<dbReference type="SUPFAM" id="SSF52540">
    <property type="entry name" value="P-loop containing nucleoside triphosphate hydrolases"/>
    <property type="match status" value="1"/>
</dbReference>
<keyword evidence="11" id="KW-1185">Reference proteome</keyword>
<evidence type="ECO:0000256" key="5">
    <source>
        <dbReference type="ARBA" id="ARBA00022741"/>
    </source>
</evidence>
<dbReference type="Pfam" id="PF00005">
    <property type="entry name" value="ABC_tran"/>
    <property type="match status" value="1"/>
</dbReference>
<dbReference type="AlphaFoldDB" id="A0A0C9TUM9"/>
<dbReference type="InterPro" id="IPR027417">
    <property type="entry name" value="P-loop_NTPase"/>
</dbReference>
<dbReference type="GO" id="GO:0016887">
    <property type="term" value="F:ATP hydrolysis activity"/>
    <property type="evidence" value="ECO:0007669"/>
    <property type="project" value="InterPro"/>
</dbReference>
<dbReference type="PROSITE" id="PS00211">
    <property type="entry name" value="ABC_TRANSPORTER_1"/>
    <property type="match status" value="1"/>
</dbReference>
<organism evidence="10 11">
    <name type="scientific">Paxillus involutus ATCC 200175</name>
    <dbReference type="NCBI Taxonomy" id="664439"/>
    <lineage>
        <taxon>Eukaryota</taxon>
        <taxon>Fungi</taxon>
        <taxon>Dikarya</taxon>
        <taxon>Basidiomycota</taxon>
        <taxon>Agaricomycotina</taxon>
        <taxon>Agaricomycetes</taxon>
        <taxon>Agaricomycetidae</taxon>
        <taxon>Boletales</taxon>
        <taxon>Paxilineae</taxon>
        <taxon>Paxillaceae</taxon>
        <taxon>Paxillus</taxon>
    </lineage>
</organism>
<evidence type="ECO:0000259" key="9">
    <source>
        <dbReference type="PROSITE" id="PS50893"/>
    </source>
</evidence>
<evidence type="ECO:0000256" key="2">
    <source>
        <dbReference type="ARBA" id="ARBA00022448"/>
    </source>
</evidence>
<dbReference type="InterPro" id="IPR017871">
    <property type="entry name" value="ABC_transporter-like_CS"/>
</dbReference>
<comment type="subcellular location">
    <subcellularLocation>
        <location evidence="1">Vacuole membrane</location>
        <topology evidence="1">Multi-pass membrane protein</topology>
    </subcellularLocation>
</comment>
<keyword evidence="3" id="KW-0812">Transmembrane</keyword>
<dbReference type="Gene3D" id="3.40.50.300">
    <property type="entry name" value="P-loop containing nucleotide triphosphate hydrolases"/>
    <property type="match status" value="1"/>
</dbReference>
<keyword evidence="6" id="KW-0067">ATP-binding</keyword>
<evidence type="ECO:0000256" key="4">
    <source>
        <dbReference type="ARBA" id="ARBA00022737"/>
    </source>
</evidence>
<keyword evidence="5" id="KW-0547">Nucleotide-binding</keyword>
<dbReference type="Proteomes" id="UP000053647">
    <property type="component" value="Unassembled WGS sequence"/>
</dbReference>
<dbReference type="SMART" id="SM00382">
    <property type="entry name" value="AAA"/>
    <property type="match status" value="1"/>
</dbReference>